<name>A0A5D4XNX1_9GAMM</name>
<feature type="signal peptide" evidence="1">
    <location>
        <begin position="1"/>
        <end position="18"/>
    </location>
</feature>
<evidence type="ECO:0000313" key="2">
    <source>
        <dbReference type="EMBL" id="TYT26378.1"/>
    </source>
</evidence>
<evidence type="ECO:0000256" key="1">
    <source>
        <dbReference type="SAM" id="SignalP"/>
    </source>
</evidence>
<keyword evidence="3" id="KW-1185">Reference proteome</keyword>
<sequence length="341" mass="36449">MIRVLLMAALLLLPVAHAQEWEDDADPASLAQAAAHQTYTARLAGTLARGGGARELALAAVLRTAANAPQVRAPDGEAPSRRAPRDPQVDAWLRTAAAKAGDDPIAHQLLVAATPAGSEPRREAARRWQAADPGNLMPLLYADLTADALLAAARNATRADARMYEGVRWIASAWRRHPPTAAEQAALSAGEAFDAEEAAAISATGLWAAIAMPAYATLAEACGADMLRALPARRDDCRHVATLLAETPSSVADEQAGLGMLRTLATTPAERADIDARLRRMDWRMLEWGRIAQQQPRGGAAQFARLLADPSIRTEQQLVERVLQEAGVTPDPPPGWQPPRR</sequence>
<comment type="caution">
    <text evidence="2">The sequence shown here is derived from an EMBL/GenBank/DDBJ whole genome shotgun (WGS) entry which is preliminary data.</text>
</comment>
<accession>A0A5D4XNX1</accession>
<dbReference type="OrthoDB" id="5975469at2"/>
<protein>
    <recommendedName>
        <fullName evidence="4">Secreted protein</fullName>
    </recommendedName>
</protein>
<evidence type="ECO:0000313" key="3">
    <source>
        <dbReference type="Proteomes" id="UP000324973"/>
    </source>
</evidence>
<dbReference type="AlphaFoldDB" id="A0A5D4XNX1"/>
<feature type="chain" id="PRO_5022958595" description="Secreted protein" evidence="1">
    <location>
        <begin position="19"/>
        <end position="341"/>
    </location>
</feature>
<dbReference type="RefSeq" id="WP_149102929.1">
    <property type="nucleotide sequence ID" value="NZ_VTFT01000001.1"/>
</dbReference>
<dbReference type="EMBL" id="VTFT01000001">
    <property type="protein sequence ID" value="TYT26378.1"/>
    <property type="molecule type" value="Genomic_DNA"/>
</dbReference>
<proteinExistence type="predicted"/>
<keyword evidence="1" id="KW-0732">Signal</keyword>
<evidence type="ECO:0008006" key="4">
    <source>
        <dbReference type="Google" id="ProtNLM"/>
    </source>
</evidence>
<dbReference type="Proteomes" id="UP000324973">
    <property type="component" value="Unassembled WGS sequence"/>
</dbReference>
<gene>
    <name evidence="2" type="ORF">FZO89_08965</name>
</gene>
<organism evidence="2 3">
    <name type="scientific">Luteimonas viscosa</name>
    <dbReference type="NCBI Taxonomy" id="1132694"/>
    <lineage>
        <taxon>Bacteria</taxon>
        <taxon>Pseudomonadati</taxon>
        <taxon>Pseudomonadota</taxon>
        <taxon>Gammaproteobacteria</taxon>
        <taxon>Lysobacterales</taxon>
        <taxon>Lysobacteraceae</taxon>
        <taxon>Luteimonas</taxon>
    </lineage>
</organism>
<reference evidence="2 3" key="1">
    <citation type="submission" date="2019-08" db="EMBL/GenBank/DDBJ databases">
        <title>Luteimonas viscosus sp. nov., isolated from soil of a sunflower field.</title>
        <authorList>
            <person name="Jianli Z."/>
            <person name="Ying Z."/>
        </authorList>
    </citation>
    <scope>NUCLEOTIDE SEQUENCE [LARGE SCALE GENOMIC DNA]</scope>
    <source>
        <strain evidence="2 3">XBU10</strain>
    </source>
</reference>